<feature type="non-terminal residue" evidence="1">
    <location>
        <position position="1"/>
    </location>
</feature>
<keyword evidence="2" id="KW-1185">Reference proteome</keyword>
<protein>
    <submittedName>
        <fullName evidence="1">Uncharacterized protein</fullName>
    </submittedName>
</protein>
<evidence type="ECO:0000313" key="1">
    <source>
        <dbReference type="EMBL" id="EZA50194.1"/>
    </source>
</evidence>
<dbReference type="EMBL" id="KK107469">
    <property type="protein sequence ID" value="EZA50194.1"/>
    <property type="molecule type" value="Genomic_DNA"/>
</dbReference>
<dbReference type="Proteomes" id="UP000053097">
    <property type="component" value="Unassembled WGS sequence"/>
</dbReference>
<sequence>WVPSSHVRKVVRAEFRTLYFVHGHNVAYKFDLCRHMFIGGTELRSQLAGTIHLRPMTDNSEAYAFPMFASDVPTRYLLAIRFV</sequence>
<reference evidence="1 2" key="1">
    <citation type="journal article" date="2014" name="Curr. Biol.">
        <title>The genome of the clonal raider ant Cerapachys biroi.</title>
        <authorList>
            <person name="Oxley P.R."/>
            <person name="Ji L."/>
            <person name="Fetter-Pruneda I."/>
            <person name="McKenzie S.K."/>
            <person name="Li C."/>
            <person name="Hu H."/>
            <person name="Zhang G."/>
            <person name="Kronauer D.J."/>
        </authorList>
    </citation>
    <scope>NUCLEOTIDE SEQUENCE [LARGE SCALE GENOMIC DNA]</scope>
</reference>
<organism evidence="1 2">
    <name type="scientific">Ooceraea biroi</name>
    <name type="common">Clonal raider ant</name>
    <name type="synonym">Cerapachys biroi</name>
    <dbReference type="NCBI Taxonomy" id="2015173"/>
    <lineage>
        <taxon>Eukaryota</taxon>
        <taxon>Metazoa</taxon>
        <taxon>Ecdysozoa</taxon>
        <taxon>Arthropoda</taxon>
        <taxon>Hexapoda</taxon>
        <taxon>Insecta</taxon>
        <taxon>Pterygota</taxon>
        <taxon>Neoptera</taxon>
        <taxon>Endopterygota</taxon>
        <taxon>Hymenoptera</taxon>
        <taxon>Apocrita</taxon>
        <taxon>Aculeata</taxon>
        <taxon>Formicoidea</taxon>
        <taxon>Formicidae</taxon>
        <taxon>Dorylinae</taxon>
        <taxon>Ooceraea</taxon>
    </lineage>
</organism>
<name>A0A026W586_OOCBI</name>
<dbReference type="AlphaFoldDB" id="A0A026W586"/>
<accession>A0A026W586</accession>
<gene>
    <name evidence="1" type="ORF">X777_11333</name>
</gene>
<evidence type="ECO:0000313" key="2">
    <source>
        <dbReference type="Proteomes" id="UP000053097"/>
    </source>
</evidence>
<proteinExistence type="predicted"/>